<dbReference type="PROSITE" id="PS50114">
    <property type="entry name" value="GATA_ZN_FINGER_2"/>
    <property type="match status" value="2"/>
</dbReference>
<name>A0A0N4UIS9_DRAME</name>
<feature type="compositionally biased region" description="Basic residues" evidence="12">
    <location>
        <begin position="243"/>
        <end position="256"/>
    </location>
</feature>
<evidence type="ECO:0000313" key="14">
    <source>
        <dbReference type="EMBL" id="VDN51820.1"/>
    </source>
</evidence>
<keyword evidence="7" id="KW-0238">DNA-binding</keyword>
<keyword evidence="4 11" id="KW-0863">Zinc-finger</keyword>
<dbReference type="InterPro" id="IPR000679">
    <property type="entry name" value="Znf_GATA"/>
</dbReference>
<evidence type="ECO:0000256" key="5">
    <source>
        <dbReference type="ARBA" id="ARBA00022833"/>
    </source>
</evidence>
<dbReference type="GO" id="GO:0045165">
    <property type="term" value="P:cell fate commitment"/>
    <property type="evidence" value="ECO:0007669"/>
    <property type="project" value="TreeGrafter"/>
</dbReference>
<dbReference type="Gene3D" id="3.30.50.10">
    <property type="entry name" value="Erythroid Transcription Factor GATA-1, subunit A"/>
    <property type="match status" value="2"/>
</dbReference>
<dbReference type="STRING" id="318479.A0A0N4UIS9"/>
<dbReference type="EMBL" id="UYYG01000032">
    <property type="protein sequence ID" value="VDN51820.1"/>
    <property type="molecule type" value="Genomic_DNA"/>
</dbReference>
<evidence type="ECO:0000256" key="10">
    <source>
        <dbReference type="ARBA" id="ARBA00023242"/>
    </source>
</evidence>
<dbReference type="Proteomes" id="UP000038040">
    <property type="component" value="Unplaced"/>
</dbReference>
<gene>
    <name evidence="14" type="ORF">DME_LOCUS1793</name>
</gene>
<dbReference type="PANTHER" id="PTHR10071">
    <property type="entry name" value="TRANSCRIPTION FACTOR GATA FAMILY MEMBER"/>
    <property type="match status" value="1"/>
</dbReference>
<evidence type="ECO:0000256" key="7">
    <source>
        <dbReference type="ARBA" id="ARBA00023125"/>
    </source>
</evidence>
<keyword evidence="16" id="KW-1185">Reference proteome</keyword>
<dbReference type="FunFam" id="3.30.50.10:FF:000001">
    <property type="entry name" value="GATA transcription factor (GATAd)"/>
    <property type="match status" value="1"/>
</dbReference>
<dbReference type="GO" id="GO:0045944">
    <property type="term" value="P:positive regulation of transcription by RNA polymerase II"/>
    <property type="evidence" value="ECO:0007669"/>
    <property type="project" value="TreeGrafter"/>
</dbReference>
<evidence type="ECO:0000256" key="6">
    <source>
        <dbReference type="ARBA" id="ARBA00023015"/>
    </source>
</evidence>
<comment type="subcellular location">
    <subcellularLocation>
        <location evidence="1">Nucleus</location>
    </subcellularLocation>
</comment>
<dbReference type="GO" id="GO:0000981">
    <property type="term" value="F:DNA-binding transcription factor activity, RNA polymerase II-specific"/>
    <property type="evidence" value="ECO:0007669"/>
    <property type="project" value="TreeGrafter"/>
</dbReference>
<evidence type="ECO:0000256" key="4">
    <source>
        <dbReference type="ARBA" id="ARBA00022771"/>
    </source>
</evidence>
<evidence type="ECO:0000256" key="2">
    <source>
        <dbReference type="ARBA" id="ARBA00022723"/>
    </source>
</evidence>
<evidence type="ECO:0000313" key="16">
    <source>
        <dbReference type="Proteomes" id="UP000274756"/>
    </source>
</evidence>
<keyword evidence="3" id="KW-0677">Repeat</keyword>
<protein>
    <submittedName>
        <fullName evidence="17">GATA-type domain-containing protein</fullName>
    </submittedName>
</protein>
<dbReference type="GO" id="GO:0008270">
    <property type="term" value="F:zinc ion binding"/>
    <property type="evidence" value="ECO:0007669"/>
    <property type="project" value="UniProtKB-KW"/>
</dbReference>
<sequence length="305" mass="33542">MIVLSGNTSQLYQNIFFPTWTYQTNPAVNSGSTAINTSPPCPSTVADLNFAQPVITDPTSMIVAPSQPNTQNFFPQAAYPPYAPSEYYNPIHTANFLATQNRLAGPASACSPSCSAASSRSSNGVMIARAKPRNTTSEGRECANCGAVQTPLWRRDGTGHYLCNACGLYHKMNGHNRPLVKPKKRQSAQKRTGIECVNCKTSNTTLWRRNSQGQPVCNACGLYHKLHNIARPITMKKEGIQTRNRKISSKSKNKKRSPAETNFYDVLKNPNPYGDAMKFHIPTHPAYIPSAVQPPYQSPFMFSAP</sequence>
<dbReference type="PRINTS" id="PR00619">
    <property type="entry name" value="GATAZNFINGER"/>
</dbReference>
<dbReference type="InterPro" id="IPR039355">
    <property type="entry name" value="Transcription_factor_GATA"/>
</dbReference>
<dbReference type="GO" id="GO:0009888">
    <property type="term" value="P:tissue development"/>
    <property type="evidence" value="ECO:0007669"/>
    <property type="project" value="UniProtKB-ARBA"/>
</dbReference>
<feature type="region of interest" description="Disordered" evidence="12">
    <location>
        <begin position="240"/>
        <end position="261"/>
    </location>
</feature>
<dbReference type="Pfam" id="PF00320">
    <property type="entry name" value="GATA"/>
    <property type="match status" value="2"/>
</dbReference>
<dbReference type="GO" id="GO:0000978">
    <property type="term" value="F:RNA polymerase II cis-regulatory region sequence-specific DNA binding"/>
    <property type="evidence" value="ECO:0007669"/>
    <property type="project" value="TreeGrafter"/>
</dbReference>
<keyword evidence="6" id="KW-0805">Transcription regulation</keyword>
<evidence type="ECO:0000313" key="17">
    <source>
        <dbReference type="WBParaSite" id="DME_0000752601-mRNA-1"/>
    </source>
</evidence>
<dbReference type="GO" id="GO:0000122">
    <property type="term" value="P:negative regulation of transcription by RNA polymerase II"/>
    <property type="evidence" value="ECO:0007669"/>
    <property type="project" value="TreeGrafter"/>
</dbReference>
<dbReference type="GO" id="GO:0005634">
    <property type="term" value="C:nucleus"/>
    <property type="evidence" value="ECO:0007669"/>
    <property type="project" value="UniProtKB-SubCell"/>
</dbReference>
<evidence type="ECO:0000313" key="15">
    <source>
        <dbReference type="Proteomes" id="UP000038040"/>
    </source>
</evidence>
<organism evidence="15 17">
    <name type="scientific">Dracunculus medinensis</name>
    <name type="common">Guinea worm</name>
    <dbReference type="NCBI Taxonomy" id="318479"/>
    <lineage>
        <taxon>Eukaryota</taxon>
        <taxon>Metazoa</taxon>
        <taxon>Ecdysozoa</taxon>
        <taxon>Nematoda</taxon>
        <taxon>Chromadorea</taxon>
        <taxon>Rhabditida</taxon>
        <taxon>Spirurina</taxon>
        <taxon>Dracunculoidea</taxon>
        <taxon>Dracunculidae</taxon>
        <taxon>Dracunculus</taxon>
    </lineage>
</organism>
<evidence type="ECO:0000256" key="1">
    <source>
        <dbReference type="ARBA" id="ARBA00004123"/>
    </source>
</evidence>
<keyword evidence="8" id="KW-0010">Activator</keyword>
<dbReference type="SUPFAM" id="SSF57716">
    <property type="entry name" value="Glucocorticoid receptor-like (DNA-binding domain)"/>
    <property type="match status" value="2"/>
</dbReference>
<keyword evidence="9" id="KW-0804">Transcription</keyword>
<evidence type="ECO:0000256" key="3">
    <source>
        <dbReference type="ARBA" id="ARBA00022737"/>
    </source>
</evidence>
<evidence type="ECO:0000256" key="12">
    <source>
        <dbReference type="SAM" id="MobiDB-lite"/>
    </source>
</evidence>
<dbReference type="PROSITE" id="PS00344">
    <property type="entry name" value="GATA_ZN_FINGER_1"/>
    <property type="match status" value="2"/>
</dbReference>
<reference evidence="17" key="1">
    <citation type="submission" date="2017-02" db="UniProtKB">
        <authorList>
            <consortium name="WormBaseParasite"/>
        </authorList>
    </citation>
    <scope>IDENTIFICATION</scope>
</reference>
<evidence type="ECO:0000256" key="11">
    <source>
        <dbReference type="PROSITE-ProRule" id="PRU00094"/>
    </source>
</evidence>
<dbReference type="FunFam" id="3.30.50.10:FF:000032">
    <property type="entry name" value="Transcription factor GATA-3"/>
    <property type="match status" value="1"/>
</dbReference>
<accession>A0A0N4UIS9</accession>
<reference evidence="14 16" key="2">
    <citation type="submission" date="2018-11" db="EMBL/GenBank/DDBJ databases">
        <authorList>
            <consortium name="Pathogen Informatics"/>
        </authorList>
    </citation>
    <scope>NUCLEOTIDE SEQUENCE [LARGE SCALE GENOMIC DNA]</scope>
</reference>
<evidence type="ECO:0000259" key="13">
    <source>
        <dbReference type="PROSITE" id="PS50114"/>
    </source>
</evidence>
<dbReference type="WBParaSite" id="DME_0000752601-mRNA-1">
    <property type="protein sequence ID" value="DME_0000752601-mRNA-1"/>
    <property type="gene ID" value="DME_0000752601"/>
</dbReference>
<evidence type="ECO:0000256" key="8">
    <source>
        <dbReference type="ARBA" id="ARBA00023159"/>
    </source>
</evidence>
<dbReference type="SMART" id="SM00401">
    <property type="entry name" value="ZnF_GATA"/>
    <property type="match status" value="2"/>
</dbReference>
<dbReference type="Proteomes" id="UP000274756">
    <property type="component" value="Unassembled WGS sequence"/>
</dbReference>
<dbReference type="PANTHER" id="PTHR10071:SF281">
    <property type="entry name" value="BOX A-BINDING FACTOR-RELATED"/>
    <property type="match status" value="1"/>
</dbReference>
<dbReference type="CDD" id="cd00202">
    <property type="entry name" value="ZnF_GATA"/>
    <property type="match status" value="2"/>
</dbReference>
<keyword evidence="5" id="KW-0862">Zinc</keyword>
<keyword evidence="2" id="KW-0479">Metal-binding</keyword>
<dbReference type="AlphaFoldDB" id="A0A0N4UIS9"/>
<proteinExistence type="predicted"/>
<feature type="domain" description="GATA-type" evidence="13">
    <location>
        <begin position="190"/>
        <end position="243"/>
    </location>
</feature>
<dbReference type="InterPro" id="IPR013088">
    <property type="entry name" value="Znf_NHR/GATA"/>
</dbReference>
<dbReference type="OrthoDB" id="515401at2759"/>
<keyword evidence="10" id="KW-0539">Nucleus</keyword>
<feature type="domain" description="GATA-type" evidence="13">
    <location>
        <begin position="136"/>
        <end position="191"/>
    </location>
</feature>
<evidence type="ECO:0000256" key="9">
    <source>
        <dbReference type="ARBA" id="ARBA00023163"/>
    </source>
</evidence>